<keyword evidence="1" id="KW-0812">Transmembrane</keyword>
<dbReference type="EMBL" id="MN739032">
    <property type="protein sequence ID" value="QHT36192.1"/>
    <property type="molecule type" value="Genomic_DNA"/>
</dbReference>
<keyword evidence="1" id="KW-0472">Membrane</keyword>
<name>A0A6C0F4V4_9ZZZZ</name>
<evidence type="ECO:0000256" key="1">
    <source>
        <dbReference type="SAM" id="Phobius"/>
    </source>
</evidence>
<proteinExistence type="predicted"/>
<accession>A0A6C0F4V4</accession>
<reference evidence="2" key="1">
    <citation type="journal article" date="2020" name="Nature">
        <title>Giant virus diversity and host interactions through global metagenomics.</title>
        <authorList>
            <person name="Schulz F."/>
            <person name="Roux S."/>
            <person name="Paez-Espino D."/>
            <person name="Jungbluth S."/>
            <person name="Walsh D.A."/>
            <person name="Denef V.J."/>
            <person name="McMahon K.D."/>
            <person name="Konstantinidis K.T."/>
            <person name="Eloe-Fadrosh E.A."/>
            <person name="Kyrpides N.C."/>
            <person name="Woyke T."/>
        </authorList>
    </citation>
    <scope>NUCLEOTIDE SEQUENCE</scope>
    <source>
        <strain evidence="2">GVMAG-M-3300009182-46</strain>
    </source>
</reference>
<protein>
    <submittedName>
        <fullName evidence="2">Uncharacterized protein</fullName>
    </submittedName>
</protein>
<sequence length="222" mass="25260">MKKLTMKNRNLNIILAIISVVLIFGIFYWFHYLIKNNYIHFTEGFDANAQIIRDKNTPETSHMVNIPLTTTFSCKNKCGPQSQCSITREQCTSDVDCYGCQPVIDEPQKYEFNVRGQNDAGSLTYNATPKYSTLTTDIGTRAAFFKKPNGKSSEYSKVPEVYYGEDTWLKSFNEEEKIVDEEIAYKYSTEPSKYTYLPTYPTRPSVTGAFADNGPLASNAYL</sequence>
<evidence type="ECO:0000313" key="2">
    <source>
        <dbReference type="EMBL" id="QHT36192.1"/>
    </source>
</evidence>
<keyword evidence="1" id="KW-1133">Transmembrane helix</keyword>
<feature type="transmembrane region" description="Helical" evidence="1">
    <location>
        <begin position="12"/>
        <end position="30"/>
    </location>
</feature>
<organism evidence="2">
    <name type="scientific">viral metagenome</name>
    <dbReference type="NCBI Taxonomy" id="1070528"/>
    <lineage>
        <taxon>unclassified sequences</taxon>
        <taxon>metagenomes</taxon>
        <taxon>organismal metagenomes</taxon>
    </lineage>
</organism>
<dbReference type="AlphaFoldDB" id="A0A6C0F4V4"/>